<sequence>MYLYTGSKGILARKNNIEPMLGHPLLYMKGDEAFSKNDVLVGWGKKSNTKQIKQKAQELGISYWQLEDGFIGYIGHPAKGGKAVSLIADPLGIYYDAHQTSQLEQLIIEPVDTALLARAEHLISDILRLGITKYNCYTNSTEHTFNGSVRATDGPSLDLPTHIQPELFTLTAHSNLARLLDDPRPRILLVDQVAGDLSISGALACEADFVSMVVEARRNHPNARLLLRTHPDTRFSKKSGVLARLVGRDPRLADVEVVSEPCHPHRIIRMVDAVYTVSSQVGFEALLLGKPVYCFGMPFYAGWGLTHDSKRCIRREEAMSAEGVSSISLPRLVAAALIRYPRYLDPILGKRCEVEDVVAILAQQQVEPKPWRRLYLVGFSLWKRAFIRTFCAYLADELCFVRTVPSQLKDDEQVLVWGNRYPELQSVIRIEDGFIRSNGLGSNLCRPSSLSIDPVGIYFDSRRPSKLEQLLTTYVLDAKEEARAESLLAQLQSSRVSKYNVGSTQEYEPPNDERELILVVGQVDGDASILCGSPIIRSNEQLLWAVREAKPNAHILFKPHPDVVSGNRKGTISARCLAHCVDSQVSDIRLESLYPHINELHTMTSLSGFEALVQGVKVTTWGQPFYSGWGLTQDKHPSERRHRTLTLSALAYITLVKYPRYIDWKSGLWCSPEQLIHLLSTQKKATTAGVKWWQRWRIKLVSFAQTLRLFRSLLP</sequence>
<evidence type="ECO:0000313" key="2">
    <source>
        <dbReference type="EMBL" id="STJ09451.1"/>
    </source>
</evidence>
<organism evidence="1">
    <name type="scientific">Escherichia coli</name>
    <dbReference type="NCBI Taxonomy" id="562"/>
    <lineage>
        <taxon>Bacteria</taxon>
        <taxon>Pseudomonadati</taxon>
        <taxon>Pseudomonadota</taxon>
        <taxon>Gammaproteobacteria</taxon>
        <taxon>Enterobacterales</taxon>
        <taxon>Enterobacteriaceae</taxon>
        <taxon>Escherichia</taxon>
    </lineage>
</organism>
<dbReference type="CDD" id="cd16439">
    <property type="entry name" value="beta_Kdo_transferase_KpsC_2"/>
    <property type="match status" value="1"/>
</dbReference>
<dbReference type="EMBL" id="UGCU01000001">
    <property type="protein sequence ID" value="STJ09451.1"/>
    <property type="molecule type" value="Genomic_DNA"/>
</dbReference>
<dbReference type="GO" id="GO:0000271">
    <property type="term" value="P:polysaccharide biosynthetic process"/>
    <property type="evidence" value="ECO:0007669"/>
    <property type="project" value="InterPro"/>
</dbReference>
<dbReference type="EMBL" id="MG736915">
    <property type="protein sequence ID" value="AUT31322.1"/>
    <property type="molecule type" value="Genomic_DNA"/>
</dbReference>
<reference evidence="1" key="1">
    <citation type="journal article" date="2018" name="Can. J. Microbiol.">
        <title>Genetic diversity of K-antigen gene clusters of E. coli and their molecular typing using a suspension array.</title>
        <authorList>
            <person name="Yang S."/>
            <person name="Xi D."/>
            <person name="Jing F."/>
            <person name="Kong D."/>
            <person name="Wu J."/>
            <person name="Feng L."/>
            <person name="Cao B."/>
            <person name="Wang L."/>
        </authorList>
    </citation>
    <scope>NUCLEOTIDE SEQUENCE</scope>
    <source>
        <strain evidence="1">K96</strain>
    </source>
</reference>
<dbReference type="Proteomes" id="UP000254495">
    <property type="component" value="Unassembled WGS sequence"/>
</dbReference>
<dbReference type="GO" id="GO:0015774">
    <property type="term" value="P:polysaccharide transport"/>
    <property type="evidence" value="ECO:0007669"/>
    <property type="project" value="InterPro"/>
</dbReference>
<evidence type="ECO:0000313" key="3">
    <source>
        <dbReference type="Proteomes" id="UP000254495"/>
    </source>
</evidence>
<dbReference type="AlphaFoldDB" id="A0A2K9RC51"/>
<dbReference type="InterPro" id="IPR007833">
    <property type="entry name" value="Capsule_polysaccharide_synth"/>
</dbReference>
<dbReference type="Pfam" id="PF05159">
    <property type="entry name" value="Capsule_synth"/>
    <property type="match status" value="2"/>
</dbReference>
<name>A0A2K9RC51_ECOLX</name>
<evidence type="ECO:0000313" key="1">
    <source>
        <dbReference type="EMBL" id="AUT31322.1"/>
    </source>
</evidence>
<accession>A0A2K9RC51</accession>
<gene>
    <name evidence="1" type="primary">kpsC</name>
    <name evidence="2" type="ORF">NCTC9077_01075</name>
</gene>
<dbReference type="RefSeq" id="WP_089647523.1">
    <property type="nucleotide sequence ID" value="NZ_CAJSIX010000008.1"/>
</dbReference>
<proteinExistence type="predicted"/>
<dbReference type="CDD" id="cd16440">
    <property type="entry name" value="beta_Kdo_transferase_KpsC_1"/>
    <property type="match status" value="1"/>
</dbReference>
<reference evidence="2 3" key="2">
    <citation type="submission" date="2018-06" db="EMBL/GenBank/DDBJ databases">
        <authorList>
            <consortium name="Pathogen Informatics"/>
            <person name="Doyle S."/>
        </authorList>
    </citation>
    <scope>NUCLEOTIDE SEQUENCE [LARGE SCALE GENOMIC DNA]</scope>
    <source>
        <strain evidence="2 3">NCTC9077</strain>
    </source>
</reference>
<protein>
    <submittedName>
        <fullName evidence="2">Capsule export protein KpsC</fullName>
    </submittedName>
    <submittedName>
        <fullName evidence="1">Capsule polysaccharide export protein KpsC</fullName>
    </submittedName>
</protein>